<comment type="similarity">
    <text evidence="2">Belongs to the peptidase C19 family.</text>
</comment>
<keyword evidence="4" id="KW-0645">Protease</keyword>
<dbReference type="PROSITE" id="PS51283">
    <property type="entry name" value="DUSP"/>
    <property type="match status" value="1"/>
</dbReference>
<dbReference type="EC" id="3.4.19.12" evidence="3"/>
<dbReference type="InterPro" id="IPR035927">
    <property type="entry name" value="DUSP-like_sf"/>
</dbReference>
<dbReference type="FunCoup" id="A0A165JBF2">
    <property type="interactions" value="529"/>
</dbReference>
<reference evidence="11 12" key="1">
    <citation type="journal article" date="2016" name="Mol. Biol. Evol.">
        <title>Comparative Genomics of Early-Diverging Mushroom-Forming Fungi Provides Insights into the Origins of Lignocellulose Decay Capabilities.</title>
        <authorList>
            <person name="Nagy L.G."/>
            <person name="Riley R."/>
            <person name="Tritt A."/>
            <person name="Adam C."/>
            <person name="Daum C."/>
            <person name="Floudas D."/>
            <person name="Sun H."/>
            <person name="Yadav J.S."/>
            <person name="Pangilinan J."/>
            <person name="Larsson K.H."/>
            <person name="Matsuura K."/>
            <person name="Barry K."/>
            <person name="Labutti K."/>
            <person name="Kuo R."/>
            <person name="Ohm R.A."/>
            <person name="Bhattacharya S.S."/>
            <person name="Shirouzu T."/>
            <person name="Yoshinaga Y."/>
            <person name="Martin F.M."/>
            <person name="Grigoriev I.V."/>
            <person name="Hibbett D.S."/>
        </authorList>
    </citation>
    <scope>NUCLEOTIDE SEQUENCE [LARGE SCALE GENOMIC DNA]</scope>
    <source>
        <strain evidence="11 12">HHB12029</strain>
    </source>
</reference>
<feature type="compositionally biased region" description="Low complexity" evidence="8">
    <location>
        <begin position="20"/>
        <end position="43"/>
    </location>
</feature>
<dbReference type="Gene3D" id="3.30.2230.10">
    <property type="entry name" value="DUSP-like"/>
    <property type="match status" value="1"/>
</dbReference>
<dbReference type="SUPFAM" id="SSF54001">
    <property type="entry name" value="Cysteine proteinases"/>
    <property type="match status" value="1"/>
</dbReference>
<evidence type="ECO:0000256" key="1">
    <source>
        <dbReference type="ARBA" id="ARBA00000707"/>
    </source>
</evidence>
<dbReference type="Pfam" id="PF06337">
    <property type="entry name" value="DUSP"/>
    <property type="match status" value="1"/>
</dbReference>
<name>A0A165JBF2_EXIGL</name>
<dbReference type="Pfam" id="PF00443">
    <property type="entry name" value="UCH"/>
    <property type="match status" value="1"/>
</dbReference>
<dbReference type="InterPro" id="IPR050185">
    <property type="entry name" value="Ub_carboxyl-term_hydrolase"/>
</dbReference>
<dbReference type="PANTHER" id="PTHR21646:SF24">
    <property type="entry name" value="UBIQUITIN CARBOXYL-TERMINAL HYDROLASE"/>
    <property type="match status" value="1"/>
</dbReference>
<dbReference type="PROSITE" id="PS00972">
    <property type="entry name" value="USP_1"/>
    <property type="match status" value="1"/>
</dbReference>
<evidence type="ECO:0000259" key="10">
    <source>
        <dbReference type="PROSITE" id="PS51283"/>
    </source>
</evidence>
<keyword evidence="7" id="KW-0788">Thiol protease</keyword>
<dbReference type="CDD" id="cd02674">
    <property type="entry name" value="Peptidase_C19R"/>
    <property type="match status" value="1"/>
</dbReference>
<keyword evidence="12" id="KW-1185">Reference proteome</keyword>
<dbReference type="AlphaFoldDB" id="A0A165JBF2"/>
<dbReference type="GO" id="GO:0006508">
    <property type="term" value="P:proteolysis"/>
    <property type="evidence" value="ECO:0007669"/>
    <property type="project" value="UniProtKB-KW"/>
</dbReference>
<dbReference type="GO" id="GO:0016579">
    <property type="term" value="P:protein deubiquitination"/>
    <property type="evidence" value="ECO:0007669"/>
    <property type="project" value="InterPro"/>
</dbReference>
<feature type="region of interest" description="Disordered" evidence="8">
    <location>
        <begin position="1153"/>
        <end position="1266"/>
    </location>
</feature>
<dbReference type="InterPro" id="IPR001394">
    <property type="entry name" value="Peptidase_C19_UCH"/>
</dbReference>
<feature type="region of interest" description="Disordered" evidence="8">
    <location>
        <begin position="272"/>
        <end position="298"/>
    </location>
</feature>
<evidence type="ECO:0000256" key="8">
    <source>
        <dbReference type="SAM" id="MobiDB-lite"/>
    </source>
</evidence>
<dbReference type="InterPro" id="IPR018200">
    <property type="entry name" value="USP_CS"/>
</dbReference>
<comment type="catalytic activity">
    <reaction evidence="1">
        <text>Thiol-dependent hydrolysis of ester, thioester, amide, peptide and isopeptide bonds formed by the C-terminal Gly of ubiquitin (a 76-residue protein attached to proteins as an intracellular targeting signal).</text>
        <dbReference type="EC" id="3.4.19.12"/>
    </reaction>
</comment>
<dbReference type="STRING" id="1314781.A0A165JBF2"/>
<evidence type="ECO:0000256" key="2">
    <source>
        <dbReference type="ARBA" id="ARBA00009085"/>
    </source>
</evidence>
<evidence type="ECO:0000256" key="7">
    <source>
        <dbReference type="ARBA" id="ARBA00022807"/>
    </source>
</evidence>
<dbReference type="InterPro" id="IPR028889">
    <property type="entry name" value="USP"/>
</dbReference>
<gene>
    <name evidence="11" type="ORF">EXIGLDRAFT_672983</name>
</gene>
<evidence type="ECO:0000256" key="3">
    <source>
        <dbReference type="ARBA" id="ARBA00012759"/>
    </source>
</evidence>
<evidence type="ECO:0000256" key="4">
    <source>
        <dbReference type="ARBA" id="ARBA00022670"/>
    </source>
</evidence>
<feature type="compositionally biased region" description="Low complexity" evidence="8">
    <location>
        <begin position="1177"/>
        <end position="1191"/>
    </location>
</feature>
<proteinExistence type="inferred from homology"/>
<feature type="compositionally biased region" description="Basic and acidic residues" evidence="8">
    <location>
        <begin position="1225"/>
        <end position="1239"/>
    </location>
</feature>
<dbReference type="Proteomes" id="UP000077266">
    <property type="component" value="Unassembled WGS sequence"/>
</dbReference>
<dbReference type="SUPFAM" id="SSF143791">
    <property type="entry name" value="DUSP-like"/>
    <property type="match status" value="1"/>
</dbReference>
<dbReference type="PROSITE" id="PS00973">
    <property type="entry name" value="USP_2"/>
    <property type="match status" value="1"/>
</dbReference>
<evidence type="ECO:0000259" key="9">
    <source>
        <dbReference type="PROSITE" id="PS50235"/>
    </source>
</evidence>
<dbReference type="OrthoDB" id="292964at2759"/>
<sequence length="1266" mass="141813">MSLPSPPSEPVGSRKRQRSHSTSSETSSSKRAASEEPSASALSDGVRSPDSLRAVPSLSPMNISSPPDADIDSYMAEQEGGDVDELDPALRGEQRLLQVQELKKQPLIVGDTWYMVSKAWLDKWESLCTATPLKSGVLVTEHELGPVDNSALYTHSGALNHQLMEDTDFVFVPESVWKLFEDWYGASENPLPRKVIQRSVANEKRIEMYPPRIKLYRLVAGDGKELSGTSELTLETSKATKVHAVLKEAATLLGISSDVAQVRAWRIDGTDSQLDSGSEYPAGRLEDDNATHWPPDSVSPDAALEVTDLDHGDVLVIECKVNGQWIVPEQDPPPVFNSDFFASKFGTATKTLNAPVSTSSNAIAVRSRPAPPAIKRGTMGLINLGNTCFMNSALQCLAHTPALTEYFLSGVFKDELNPTNPLGMQGAIAEAFGSLLQRLYDTGSSSMAPREFKTALQRFAPQFIGYQQHDSQELLAFLLDGLHEDLNRILKKPYVENPDWEGGGEKELIKLARTTWDGYLSRNDSVIVDLFQGQYKSTLICPECSKVSITFDPFMYLTLPLPVDRRWTHTVTFIPLDGDEKPLHIPVDLHANASVRDLKQLLGKWLNKDGQKMQIMEYWSHKVYKHYDDGRPVSEIQKGDVVVCYELPCRLVATRKAPPPEDFIIVPIYHRIAKAAKMSSYGMTSHQYNNEQFGEPMIVAFTLEEAKNSELIYSKLVDCYARWTERAHDLYSWSPVDAPKAAPTTEGDITEVTEYRENGEIVTGEAATPAVNGTSESETEDKEMDVDEKQDIQMNGPKAELFTLNIYPTSGELDTQWLISKPALWDERQREYELEQEAKEDEEETPAAGSSTGKAPATKDANPMFGYLRRGDIIMCEWQQPQVQYFFGEKDKDALWSRVERFTHPEYTRAQEEAAAKKNRTLNLDDCLDEFTREEKLGEDDLWYCPRCKKHQQATKKFELWKLPDILVVHLKRFSNSRMLRDKIETLVDFPVEGLDLEERVGERQALKALAAAEGLPEEMKVDDMDEPLVYDLYGVDEHMGGLGGGHYRAYAKNPEDDLWYHYDDSHVTRSQPKDAVTSYAYLLFYRRRTKRPIGGKSREKIDAALSKPPEDDEPELVPADPEQLPTPNESPPRYPFTRLPDADSELFPSALNRMKSPFDDTPETPPDEAAILRHPAVVSARAASPSSSVEADWDSDDAPRGITYGLSSVSGADWTADGSPRTPASDDRDFDERVRAADDGEPILLQPDPMLDRSLFGDDESDEMR</sequence>
<feature type="domain" description="USP" evidence="9">
    <location>
        <begin position="379"/>
        <end position="1089"/>
    </location>
</feature>
<dbReference type="GO" id="GO:0004843">
    <property type="term" value="F:cysteine-type deubiquitinase activity"/>
    <property type="evidence" value="ECO:0007669"/>
    <property type="project" value="UniProtKB-EC"/>
</dbReference>
<feature type="domain" description="DUSP" evidence="10">
    <location>
        <begin position="84"/>
        <end position="196"/>
    </location>
</feature>
<dbReference type="InterPro" id="IPR006615">
    <property type="entry name" value="Pept_C19_DUSP"/>
</dbReference>
<organism evidence="11 12">
    <name type="scientific">Exidia glandulosa HHB12029</name>
    <dbReference type="NCBI Taxonomy" id="1314781"/>
    <lineage>
        <taxon>Eukaryota</taxon>
        <taxon>Fungi</taxon>
        <taxon>Dikarya</taxon>
        <taxon>Basidiomycota</taxon>
        <taxon>Agaricomycotina</taxon>
        <taxon>Agaricomycetes</taxon>
        <taxon>Auriculariales</taxon>
        <taxon>Exidiaceae</taxon>
        <taxon>Exidia</taxon>
    </lineage>
</organism>
<feature type="region of interest" description="Disordered" evidence="8">
    <location>
        <begin position="1106"/>
        <end position="1137"/>
    </location>
</feature>
<dbReference type="InParanoid" id="A0A165JBF2"/>
<accession>A0A165JBF2</accession>
<keyword evidence="6" id="KW-0378">Hydrolase</keyword>
<feature type="region of interest" description="Disordered" evidence="8">
    <location>
        <begin position="1"/>
        <end position="73"/>
    </location>
</feature>
<evidence type="ECO:0000256" key="6">
    <source>
        <dbReference type="ARBA" id="ARBA00022801"/>
    </source>
</evidence>
<dbReference type="Gene3D" id="3.90.70.10">
    <property type="entry name" value="Cysteine proteinases"/>
    <property type="match status" value="2"/>
</dbReference>
<dbReference type="PROSITE" id="PS50235">
    <property type="entry name" value="USP_3"/>
    <property type="match status" value="1"/>
</dbReference>
<protein>
    <recommendedName>
        <fullName evidence="3">ubiquitinyl hydrolase 1</fullName>
        <ecNumber evidence="3">3.4.19.12</ecNumber>
    </recommendedName>
</protein>
<dbReference type="PANTHER" id="PTHR21646">
    <property type="entry name" value="UBIQUITIN CARBOXYL-TERMINAL HYDROLASE"/>
    <property type="match status" value="1"/>
</dbReference>
<dbReference type="EMBL" id="KV425970">
    <property type="protein sequence ID" value="KZV94606.1"/>
    <property type="molecule type" value="Genomic_DNA"/>
</dbReference>
<evidence type="ECO:0000313" key="12">
    <source>
        <dbReference type="Proteomes" id="UP000077266"/>
    </source>
</evidence>
<dbReference type="InterPro" id="IPR038765">
    <property type="entry name" value="Papain-like_cys_pep_sf"/>
</dbReference>
<keyword evidence="5" id="KW-0833">Ubl conjugation pathway</keyword>
<evidence type="ECO:0000313" key="11">
    <source>
        <dbReference type="EMBL" id="KZV94606.1"/>
    </source>
</evidence>
<dbReference type="SMART" id="SM00695">
    <property type="entry name" value="DUSP"/>
    <property type="match status" value="1"/>
</dbReference>
<evidence type="ECO:0000256" key="5">
    <source>
        <dbReference type="ARBA" id="ARBA00022786"/>
    </source>
</evidence>
<feature type="region of interest" description="Disordered" evidence="8">
    <location>
        <begin position="833"/>
        <end position="862"/>
    </location>
</feature>